<dbReference type="InterPro" id="IPR011333">
    <property type="entry name" value="SKP1/BTB/POZ_sf"/>
</dbReference>
<evidence type="ECO:0000259" key="1">
    <source>
        <dbReference type="PROSITE" id="PS50097"/>
    </source>
</evidence>
<keyword evidence="3" id="KW-1185">Reference proteome</keyword>
<dbReference type="AlphaFoldDB" id="A0AAD4QN65"/>
<dbReference type="Pfam" id="PF00651">
    <property type="entry name" value="BTB"/>
    <property type="match status" value="1"/>
</dbReference>
<dbReference type="CDD" id="cd18186">
    <property type="entry name" value="BTB_POZ_ZBTB_KLHL-like"/>
    <property type="match status" value="1"/>
</dbReference>
<dbReference type="Gene3D" id="3.30.710.10">
    <property type="entry name" value="Potassium Channel Kv1.1, Chain A"/>
    <property type="match status" value="1"/>
</dbReference>
<proteinExistence type="predicted"/>
<evidence type="ECO:0000313" key="3">
    <source>
        <dbReference type="Proteomes" id="UP001203297"/>
    </source>
</evidence>
<dbReference type="InterPro" id="IPR000210">
    <property type="entry name" value="BTB/POZ_dom"/>
</dbReference>
<dbReference type="PROSITE" id="PS50097">
    <property type="entry name" value="BTB"/>
    <property type="match status" value="1"/>
</dbReference>
<gene>
    <name evidence="2" type="ORF">B0F90DRAFT_1629697</name>
</gene>
<reference evidence="2" key="1">
    <citation type="journal article" date="2022" name="New Phytol.">
        <title>Evolutionary transition to the ectomycorrhizal habit in the genomes of a hyperdiverse lineage of mushroom-forming fungi.</title>
        <authorList>
            <person name="Looney B."/>
            <person name="Miyauchi S."/>
            <person name="Morin E."/>
            <person name="Drula E."/>
            <person name="Courty P.E."/>
            <person name="Kohler A."/>
            <person name="Kuo A."/>
            <person name="LaButti K."/>
            <person name="Pangilinan J."/>
            <person name="Lipzen A."/>
            <person name="Riley R."/>
            <person name="Andreopoulos W."/>
            <person name="He G."/>
            <person name="Johnson J."/>
            <person name="Nolan M."/>
            <person name="Tritt A."/>
            <person name="Barry K.W."/>
            <person name="Grigoriev I.V."/>
            <person name="Nagy L.G."/>
            <person name="Hibbett D."/>
            <person name="Henrissat B."/>
            <person name="Matheny P.B."/>
            <person name="Labbe J."/>
            <person name="Martin F.M."/>
        </authorList>
    </citation>
    <scope>NUCLEOTIDE SEQUENCE</scope>
    <source>
        <strain evidence="2">BPL690</strain>
    </source>
</reference>
<organism evidence="2 3">
    <name type="scientific">Multifurca ochricompacta</name>
    <dbReference type="NCBI Taxonomy" id="376703"/>
    <lineage>
        <taxon>Eukaryota</taxon>
        <taxon>Fungi</taxon>
        <taxon>Dikarya</taxon>
        <taxon>Basidiomycota</taxon>
        <taxon>Agaricomycotina</taxon>
        <taxon>Agaricomycetes</taxon>
        <taxon>Russulales</taxon>
        <taxon>Russulaceae</taxon>
        <taxon>Multifurca</taxon>
    </lineage>
</organism>
<dbReference type="SUPFAM" id="SSF54695">
    <property type="entry name" value="POZ domain"/>
    <property type="match status" value="1"/>
</dbReference>
<protein>
    <recommendedName>
        <fullName evidence="1">BTB domain-containing protein</fullName>
    </recommendedName>
</protein>
<evidence type="ECO:0000313" key="2">
    <source>
        <dbReference type="EMBL" id="KAI0300450.1"/>
    </source>
</evidence>
<feature type="domain" description="BTB" evidence="1">
    <location>
        <begin position="25"/>
        <end position="99"/>
    </location>
</feature>
<comment type="caution">
    <text evidence="2">The sequence shown here is derived from an EMBL/GenBank/DDBJ whole genome shotgun (WGS) entry which is preliminary data.</text>
</comment>
<name>A0AAD4QN65_9AGAM</name>
<accession>A0AAD4QN65</accession>
<sequence>MNSTTGTNQNSERVVRHAEYYIHGGDVIFRVENTLFRVHRYFFTRDSAFFRDKLPHPPPPGEFTKGSSDSNPLVLEDTHKVDFERFLWVFYNPKYSLYDGNVEEWTSILKLSHQWDFIEVKTLALRELEQLEIPPLRKIVIYHSYAVDRSLLQAAYAALTIREEPITIEEGRELGLETALQLARAREIVRASVPGGKGAGGNQNSLANAAGIELEALIRDYSNYRSLVVLLAVVQSRKSLSDVSPPLVAVTTTPRSARR</sequence>
<dbReference type="EMBL" id="WTXG01000018">
    <property type="protein sequence ID" value="KAI0300450.1"/>
    <property type="molecule type" value="Genomic_DNA"/>
</dbReference>
<dbReference type="Proteomes" id="UP001203297">
    <property type="component" value="Unassembled WGS sequence"/>
</dbReference>